<dbReference type="Proteomes" id="UP001056120">
    <property type="component" value="Linkage Group LG23"/>
</dbReference>
<evidence type="ECO:0000313" key="2">
    <source>
        <dbReference type="Proteomes" id="UP001056120"/>
    </source>
</evidence>
<comment type="caution">
    <text evidence="1">The sequence shown here is derived from an EMBL/GenBank/DDBJ whole genome shotgun (WGS) entry which is preliminary data.</text>
</comment>
<dbReference type="EMBL" id="CM042040">
    <property type="protein sequence ID" value="KAI3717692.1"/>
    <property type="molecule type" value="Genomic_DNA"/>
</dbReference>
<proteinExistence type="predicted"/>
<reference evidence="1 2" key="2">
    <citation type="journal article" date="2022" name="Mol. Ecol. Resour.">
        <title>The genomes of chicory, endive, great burdock and yacon provide insights into Asteraceae paleo-polyploidization history and plant inulin production.</title>
        <authorList>
            <person name="Fan W."/>
            <person name="Wang S."/>
            <person name="Wang H."/>
            <person name="Wang A."/>
            <person name="Jiang F."/>
            <person name="Liu H."/>
            <person name="Zhao H."/>
            <person name="Xu D."/>
            <person name="Zhang Y."/>
        </authorList>
    </citation>
    <scope>NUCLEOTIDE SEQUENCE [LARGE SCALE GENOMIC DNA]</scope>
    <source>
        <strain evidence="2">cv. Yunnan</strain>
        <tissue evidence="1">Leaves</tissue>
    </source>
</reference>
<gene>
    <name evidence="1" type="ORF">L1987_69468</name>
</gene>
<organism evidence="1 2">
    <name type="scientific">Smallanthus sonchifolius</name>
    <dbReference type="NCBI Taxonomy" id="185202"/>
    <lineage>
        <taxon>Eukaryota</taxon>
        <taxon>Viridiplantae</taxon>
        <taxon>Streptophyta</taxon>
        <taxon>Embryophyta</taxon>
        <taxon>Tracheophyta</taxon>
        <taxon>Spermatophyta</taxon>
        <taxon>Magnoliopsida</taxon>
        <taxon>eudicotyledons</taxon>
        <taxon>Gunneridae</taxon>
        <taxon>Pentapetalae</taxon>
        <taxon>asterids</taxon>
        <taxon>campanulids</taxon>
        <taxon>Asterales</taxon>
        <taxon>Asteraceae</taxon>
        <taxon>Asteroideae</taxon>
        <taxon>Heliantheae alliance</taxon>
        <taxon>Millerieae</taxon>
        <taxon>Smallanthus</taxon>
    </lineage>
</organism>
<keyword evidence="2" id="KW-1185">Reference proteome</keyword>
<protein>
    <submittedName>
        <fullName evidence="1">Uncharacterized protein</fullName>
    </submittedName>
</protein>
<evidence type="ECO:0000313" key="1">
    <source>
        <dbReference type="EMBL" id="KAI3717692.1"/>
    </source>
</evidence>
<accession>A0ACB9B5I9</accession>
<name>A0ACB9B5I9_9ASTR</name>
<reference evidence="2" key="1">
    <citation type="journal article" date="2022" name="Mol. Ecol. Resour.">
        <title>The genomes of chicory, endive, great burdock and yacon provide insights into Asteraceae palaeo-polyploidization history and plant inulin production.</title>
        <authorList>
            <person name="Fan W."/>
            <person name="Wang S."/>
            <person name="Wang H."/>
            <person name="Wang A."/>
            <person name="Jiang F."/>
            <person name="Liu H."/>
            <person name="Zhao H."/>
            <person name="Xu D."/>
            <person name="Zhang Y."/>
        </authorList>
    </citation>
    <scope>NUCLEOTIDE SEQUENCE [LARGE SCALE GENOMIC DNA]</scope>
    <source>
        <strain evidence="2">cv. Yunnan</strain>
    </source>
</reference>
<sequence>MDSGDYLRPHPKGIHLFPLHLIRSLSLISLFSAQKSDDYRHPSCIDETTTKTISSSSSDHPRRTNFTPDLEFALGFLPFYVALEKGLQDDEIELLLVKGEKKP</sequence>